<gene>
    <name evidence="5" type="ORF">METZ01_LOCUS349304</name>
</gene>
<dbReference type="InterPro" id="IPR036291">
    <property type="entry name" value="NAD(P)-bd_dom_sf"/>
</dbReference>
<dbReference type="EMBL" id="UINC01121349">
    <property type="protein sequence ID" value="SVC96450.1"/>
    <property type="molecule type" value="Genomic_DNA"/>
</dbReference>
<dbReference type="CDD" id="cd05233">
    <property type="entry name" value="SDR_c"/>
    <property type="match status" value="1"/>
</dbReference>
<proteinExistence type="inferred from homology"/>
<evidence type="ECO:0000256" key="1">
    <source>
        <dbReference type="ARBA" id="ARBA00006484"/>
    </source>
</evidence>
<evidence type="ECO:0000259" key="4">
    <source>
        <dbReference type="SMART" id="SM00822"/>
    </source>
</evidence>
<comment type="similarity">
    <text evidence="1">Belongs to the short-chain dehydrogenases/reductases (SDR) family.</text>
</comment>
<dbReference type="AlphaFoldDB" id="A0A382RGD5"/>
<dbReference type="Pfam" id="PF00106">
    <property type="entry name" value="adh_short"/>
    <property type="match status" value="1"/>
</dbReference>
<dbReference type="PANTHER" id="PTHR43477">
    <property type="entry name" value="DIHYDROANTICAPSIN 7-DEHYDROGENASE"/>
    <property type="match status" value="1"/>
</dbReference>
<dbReference type="SUPFAM" id="SSF51735">
    <property type="entry name" value="NAD(P)-binding Rossmann-fold domains"/>
    <property type="match status" value="1"/>
</dbReference>
<dbReference type="SMART" id="SM00822">
    <property type="entry name" value="PKS_KR"/>
    <property type="match status" value="1"/>
</dbReference>
<evidence type="ECO:0000256" key="3">
    <source>
        <dbReference type="ARBA" id="ARBA00023027"/>
    </source>
</evidence>
<name>A0A382RGD5_9ZZZZ</name>
<evidence type="ECO:0000256" key="2">
    <source>
        <dbReference type="ARBA" id="ARBA00023002"/>
    </source>
</evidence>
<dbReference type="InterPro" id="IPR057326">
    <property type="entry name" value="KR_dom"/>
</dbReference>
<sequence>MDLGLRGRKAVITGSSKGLGQATAETLAAEGVDVHLVARDAKALERIATDLAKHHGVEAAFSALDLSDSANVDSLFSQLSGPIDILVNNAGAIPGGSIDLIDETRWREAWDLKVFGYINMCRLAYARMQKDGGGVIVNVIGAAGERPTPGYVAGAGGNASLMAITRALGGHSRQDGIRVVAINPGQIKTDRLITLLKTQAVEQFGDESRWEELVDAT</sequence>
<keyword evidence="2" id="KW-0560">Oxidoreductase</keyword>
<protein>
    <recommendedName>
        <fullName evidence="4">Ketoreductase domain-containing protein</fullName>
    </recommendedName>
</protein>
<dbReference type="InterPro" id="IPR002347">
    <property type="entry name" value="SDR_fam"/>
</dbReference>
<dbReference type="GO" id="GO:0016491">
    <property type="term" value="F:oxidoreductase activity"/>
    <property type="evidence" value="ECO:0007669"/>
    <property type="project" value="UniProtKB-KW"/>
</dbReference>
<keyword evidence="3" id="KW-0520">NAD</keyword>
<dbReference type="NCBIfam" id="NF004779">
    <property type="entry name" value="PRK06125.1"/>
    <property type="match status" value="1"/>
</dbReference>
<dbReference type="Gene3D" id="3.40.50.720">
    <property type="entry name" value="NAD(P)-binding Rossmann-like Domain"/>
    <property type="match status" value="1"/>
</dbReference>
<dbReference type="InterPro" id="IPR051122">
    <property type="entry name" value="SDR_DHRS6-like"/>
</dbReference>
<dbReference type="PRINTS" id="PR00081">
    <property type="entry name" value="GDHRDH"/>
</dbReference>
<evidence type="ECO:0000313" key="5">
    <source>
        <dbReference type="EMBL" id="SVC96450.1"/>
    </source>
</evidence>
<dbReference type="PANTHER" id="PTHR43477:SF4">
    <property type="entry name" value="DEHYDROGENASE_REDUCTASE SDR FAMILY MEMBER 6"/>
    <property type="match status" value="1"/>
</dbReference>
<feature type="non-terminal residue" evidence="5">
    <location>
        <position position="217"/>
    </location>
</feature>
<feature type="domain" description="Ketoreductase" evidence="4">
    <location>
        <begin position="8"/>
        <end position="190"/>
    </location>
</feature>
<organism evidence="5">
    <name type="scientific">marine metagenome</name>
    <dbReference type="NCBI Taxonomy" id="408172"/>
    <lineage>
        <taxon>unclassified sequences</taxon>
        <taxon>metagenomes</taxon>
        <taxon>ecological metagenomes</taxon>
    </lineage>
</organism>
<reference evidence="5" key="1">
    <citation type="submission" date="2018-05" db="EMBL/GenBank/DDBJ databases">
        <authorList>
            <person name="Lanie J.A."/>
            <person name="Ng W.-L."/>
            <person name="Kazmierczak K.M."/>
            <person name="Andrzejewski T.M."/>
            <person name="Davidsen T.M."/>
            <person name="Wayne K.J."/>
            <person name="Tettelin H."/>
            <person name="Glass J.I."/>
            <person name="Rusch D."/>
            <person name="Podicherti R."/>
            <person name="Tsui H.-C.T."/>
            <person name="Winkler M.E."/>
        </authorList>
    </citation>
    <scope>NUCLEOTIDE SEQUENCE</scope>
</reference>
<accession>A0A382RGD5</accession>